<protein>
    <submittedName>
        <fullName evidence="2">Terpene synthase family protein</fullName>
    </submittedName>
</protein>
<organism evidence="2 3">
    <name type="scientific">Streptomyces coacervatus</name>
    <dbReference type="NCBI Taxonomy" id="647381"/>
    <lineage>
        <taxon>Bacteria</taxon>
        <taxon>Bacillati</taxon>
        <taxon>Actinomycetota</taxon>
        <taxon>Actinomycetes</taxon>
        <taxon>Kitasatosporales</taxon>
        <taxon>Streptomycetaceae</taxon>
        <taxon>Streptomyces</taxon>
    </lineage>
</organism>
<comment type="caution">
    <text evidence="2">The sequence shown here is derived from an EMBL/GenBank/DDBJ whole genome shotgun (WGS) entry which is preliminary data.</text>
</comment>
<dbReference type="EMBL" id="BAABDE010000017">
    <property type="protein sequence ID" value="GAA3799652.1"/>
    <property type="molecule type" value="Genomic_DNA"/>
</dbReference>
<dbReference type="Proteomes" id="UP001501009">
    <property type="component" value="Unassembled WGS sequence"/>
</dbReference>
<sequence>MSTPPPPNVFMPFPPAGSNPHAPQAEAAMWAWLETCGLLPTEAARLRVERTRPALMYAQWCPTADPDVLALLTQYLAWAFIVDDEFDIRIPDPDRCIATVTALDTVFDPHFRAAGNGPLVDAFADLWRRLSLGRSEGWRKAFRSEVRAWLWTYYREAVGHLTGHLPDMDAYRAHRRDGVALYMFMDISEIASDVDLPESVRQLAAFRDLRDAAEEHMGLYNDICSLDSDERVGYRYNAALLLQDNQDFTREQAVGAVNNMLTACLQRFHTAMEQLPVQLETAGIKGQTYADTLRTAEDYARYVRANFDYHQQTPRYTSVPEVALEGMLGLSTPDE</sequence>
<gene>
    <name evidence="2" type="ORF">GCM10022403_037170</name>
</gene>
<dbReference type="InterPro" id="IPR034686">
    <property type="entry name" value="Terpene_cyclase-like_2"/>
</dbReference>
<keyword evidence="1" id="KW-0456">Lyase</keyword>
<dbReference type="SUPFAM" id="SSF48576">
    <property type="entry name" value="Terpenoid synthases"/>
    <property type="match status" value="1"/>
</dbReference>
<evidence type="ECO:0000313" key="3">
    <source>
        <dbReference type="Proteomes" id="UP001501009"/>
    </source>
</evidence>
<dbReference type="Gene3D" id="1.10.600.10">
    <property type="entry name" value="Farnesyl Diphosphate Synthase"/>
    <property type="match status" value="1"/>
</dbReference>
<reference evidence="3" key="1">
    <citation type="journal article" date="2019" name="Int. J. Syst. Evol. Microbiol.">
        <title>The Global Catalogue of Microorganisms (GCM) 10K type strain sequencing project: providing services to taxonomists for standard genome sequencing and annotation.</title>
        <authorList>
            <consortium name="The Broad Institute Genomics Platform"/>
            <consortium name="The Broad Institute Genome Sequencing Center for Infectious Disease"/>
            <person name="Wu L."/>
            <person name="Ma J."/>
        </authorList>
    </citation>
    <scope>NUCLEOTIDE SEQUENCE [LARGE SCALE GENOMIC DNA]</scope>
    <source>
        <strain evidence="3">JCM 17138</strain>
    </source>
</reference>
<evidence type="ECO:0000256" key="1">
    <source>
        <dbReference type="ARBA" id="ARBA00023239"/>
    </source>
</evidence>
<dbReference type="Pfam" id="PF19086">
    <property type="entry name" value="Terpene_syn_C_2"/>
    <property type="match status" value="1"/>
</dbReference>
<name>A0ABP7HMP6_9ACTN</name>
<accession>A0ABP7HMP6</accession>
<dbReference type="SFLD" id="SFLDS00005">
    <property type="entry name" value="Isoprenoid_Synthase_Type_I"/>
    <property type="match status" value="1"/>
</dbReference>
<evidence type="ECO:0000313" key="2">
    <source>
        <dbReference type="EMBL" id="GAA3799652.1"/>
    </source>
</evidence>
<keyword evidence="3" id="KW-1185">Reference proteome</keyword>
<dbReference type="SFLD" id="SFLDG01020">
    <property type="entry name" value="Terpene_Cyclase_Like_2"/>
    <property type="match status" value="1"/>
</dbReference>
<proteinExistence type="predicted"/>
<dbReference type="InterPro" id="IPR008949">
    <property type="entry name" value="Isoprenoid_synthase_dom_sf"/>
</dbReference>